<dbReference type="InterPro" id="IPR012295">
    <property type="entry name" value="TBP_dom_sf"/>
</dbReference>
<accession>A0A6C0BWR5</accession>
<organism evidence="1">
    <name type="scientific">viral metagenome</name>
    <dbReference type="NCBI Taxonomy" id="1070528"/>
    <lineage>
        <taxon>unclassified sequences</taxon>
        <taxon>metagenomes</taxon>
        <taxon>organismal metagenomes</taxon>
    </lineage>
</organism>
<sequence length="350" mass="40247">MTTEFDLESAWGDFCEGTHDTAKISKFIPEAEAPPCSDIYISTKTKIAYLNQSIHLADTYWKLPIIPYHLPCEGIVKKQMKFNSTSQEELNSILSQVPKDSYVNEYVITQIINPEGRIKFKDVRKISIGLCKKDIISYRGKRKGAFYNCFVLMLRILHEGEYKEIHVKVFNTGKLEIPGMQQDSMQAKVLHLLIKIMGDSIGYEKKIGYIEDKCDTVLINSNFRCGFYLSREELYEILKTKYRINCSYDSCSYPGIQSEFYYNPAIKVQTGQQPKEMNDTIVKVSFMIFRTGSALIVGKCTENVLHIIYNFLCKLLADEYKTIKCGLNVYDTNTPPSKRKINKKTICFSL</sequence>
<dbReference type="Gene3D" id="3.30.310.10">
    <property type="entry name" value="TATA-Binding Protein"/>
    <property type="match status" value="1"/>
</dbReference>
<evidence type="ECO:0000313" key="1">
    <source>
        <dbReference type="EMBL" id="QHS96767.1"/>
    </source>
</evidence>
<name>A0A6C0BWR5_9ZZZZ</name>
<dbReference type="EMBL" id="MN739279">
    <property type="protein sequence ID" value="QHS96767.1"/>
    <property type="molecule type" value="Genomic_DNA"/>
</dbReference>
<reference evidence="1" key="1">
    <citation type="journal article" date="2020" name="Nature">
        <title>Giant virus diversity and host interactions through global metagenomics.</title>
        <authorList>
            <person name="Schulz F."/>
            <person name="Roux S."/>
            <person name="Paez-Espino D."/>
            <person name="Jungbluth S."/>
            <person name="Walsh D.A."/>
            <person name="Denef V.J."/>
            <person name="McMahon K.D."/>
            <person name="Konstantinidis K.T."/>
            <person name="Eloe-Fadrosh E.A."/>
            <person name="Kyrpides N.C."/>
            <person name="Woyke T."/>
        </authorList>
    </citation>
    <scope>NUCLEOTIDE SEQUENCE</scope>
    <source>
        <strain evidence="1">GVMAG-M-3300020166-5</strain>
    </source>
</reference>
<proteinExistence type="predicted"/>
<protein>
    <submittedName>
        <fullName evidence="1">Uncharacterized protein</fullName>
    </submittedName>
</protein>
<dbReference type="AlphaFoldDB" id="A0A6C0BWR5"/>